<gene>
    <name evidence="1" type="ORF">SDC9_152154</name>
</gene>
<organism evidence="1">
    <name type="scientific">bioreactor metagenome</name>
    <dbReference type="NCBI Taxonomy" id="1076179"/>
    <lineage>
        <taxon>unclassified sequences</taxon>
        <taxon>metagenomes</taxon>
        <taxon>ecological metagenomes</taxon>
    </lineage>
</organism>
<accession>A0A645EU00</accession>
<evidence type="ECO:0000313" key="1">
    <source>
        <dbReference type="EMBL" id="MPN04906.1"/>
    </source>
</evidence>
<reference evidence="1" key="1">
    <citation type="submission" date="2019-08" db="EMBL/GenBank/DDBJ databases">
        <authorList>
            <person name="Kucharzyk K."/>
            <person name="Murdoch R.W."/>
            <person name="Higgins S."/>
            <person name="Loffler F."/>
        </authorList>
    </citation>
    <scope>NUCLEOTIDE SEQUENCE</scope>
</reference>
<dbReference type="AlphaFoldDB" id="A0A645EU00"/>
<comment type="caution">
    <text evidence="1">The sequence shown here is derived from an EMBL/GenBank/DDBJ whole genome shotgun (WGS) entry which is preliminary data.</text>
</comment>
<proteinExistence type="predicted"/>
<name>A0A645EU00_9ZZZZ</name>
<protein>
    <submittedName>
        <fullName evidence="1">Uncharacterized protein</fullName>
    </submittedName>
</protein>
<dbReference type="EMBL" id="VSSQ01050827">
    <property type="protein sequence ID" value="MPN04906.1"/>
    <property type="molecule type" value="Genomic_DNA"/>
</dbReference>
<sequence>MLAEIRRVLDIPLEDIWNGGFPQEDAASHARAASSCQPEGSGAEFSLENAVFSIMAYLAPDQKKKILDYAREQLELQQLRGLMKNRHSENK</sequence>